<dbReference type="EMBL" id="CABVMM010000014">
    <property type="protein sequence ID" value="VVV02036.1"/>
    <property type="molecule type" value="Genomic_DNA"/>
</dbReference>
<proteinExistence type="predicted"/>
<comment type="caution">
    <text evidence="1">The sequence shown here is derived from an EMBL/GenBank/DDBJ whole genome shotgun (WGS) entry which is preliminary data.</text>
</comment>
<accession>A0AC61YC25</accession>
<evidence type="ECO:0000313" key="1">
    <source>
        <dbReference type="EMBL" id="VVV02036.1"/>
    </source>
</evidence>
<gene>
    <name evidence="1" type="ORF">FVB9532_03332</name>
</gene>
<dbReference type="Proteomes" id="UP000356253">
    <property type="component" value="Unassembled WGS sequence"/>
</dbReference>
<reference evidence="1" key="1">
    <citation type="submission" date="2019-09" db="EMBL/GenBank/DDBJ databases">
        <authorList>
            <person name="Rodrigo-Torres L."/>
            <person name="Arahal R. D."/>
            <person name="Lucena T."/>
        </authorList>
    </citation>
    <scope>NUCLEOTIDE SEQUENCE</scope>
    <source>
        <strain evidence="1">ISS653</strain>
    </source>
</reference>
<organism evidence="1 2">
    <name type="scientific">Mesonia oceanica</name>
    <dbReference type="NCBI Taxonomy" id="2687242"/>
    <lineage>
        <taxon>Bacteria</taxon>
        <taxon>Pseudomonadati</taxon>
        <taxon>Bacteroidota</taxon>
        <taxon>Flavobacteriia</taxon>
        <taxon>Flavobacteriales</taxon>
        <taxon>Flavobacteriaceae</taxon>
        <taxon>Mesonia</taxon>
    </lineage>
</organism>
<keyword evidence="2" id="KW-1185">Reference proteome</keyword>
<protein>
    <submittedName>
        <fullName evidence="1">Uncharacterized protein</fullName>
    </submittedName>
</protein>
<name>A0AC61YC25_9FLAO</name>
<sequence length="266" mass="30728">MKNLIIIFCLGLFFSSCEDIVDVQLENEAPRVVIEVTGIQQAFNNEVIVKGKISKTSSYYSNKINYFENAEMLIELNNQTYSLQNNEDNILQYIGTLPAVYNEDYTLTVTFEGEQYQATTQLYKTVPFNRVEQSSNAFDENYTAINAYFTDPGEEENYYYFEFFSERHGRIADNTDDELFNGNEISTYYADEFEPNDNISLTIEGISKRFNNYINLVLSQTGQSNNPFATNPVSIRGNVINPENPGKFAFGYFRMSQRFDTIYRVE</sequence>
<evidence type="ECO:0000313" key="2">
    <source>
        <dbReference type="Proteomes" id="UP000356253"/>
    </source>
</evidence>